<evidence type="ECO:0000313" key="4">
    <source>
        <dbReference type="EMBL" id="OOM82333.1"/>
    </source>
</evidence>
<keyword evidence="2" id="KW-1133">Transmembrane helix</keyword>
<organism evidence="4 5">
    <name type="scientific">Clostridium puniceum</name>
    <dbReference type="NCBI Taxonomy" id="29367"/>
    <lineage>
        <taxon>Bacteria</taxon>
        <taxon>Bacillati</taxon>
        <taxon>Bacillota</taxon>
        <taxon>Clostridia</taxon>
        <taxon>Eubacteriales</taxon>
        <taxon>Clostridiaceae</taxon>
        <taxon>Clostridium</taxon>
    </lineage>
</organism>
<dbReference type="RefSeq" id="WP_077845616.1">
    <property type="nucleotide sequence ID" value="NZ_LZZM01000019.1"/>
</dbReference>
<name>A0A1S8TX06_9CLOT</name>
<keyword evidence="1" id="KW-0175">Coiled coil</keyword>
<dbReference type="OrthoDB" id="1677957at2"/>
<evidence type="ECO:0000259" key="3">
    <source>
        <dbReference type="Pfam" id="PF20155"/>
    </source>
</evidence>
<feature type="transmembrane region" description="Helical" evidence="2">
    <location>
        <begin position="376"/>
        <end position="396"/>
    </location>
</feature>
<feature type="transmembrane region" description="Helical" evidence="2">
    <location>
        <begin position="477"/>
        <end position="498"/>
    </location>
</feature>
<sequence length="751" mass="81320">MATIRTAIEVQDRFSSAIDRLNAGLQIAINRFTQLNTAMNSNPKFNGVDRLDSKLRNTQSVVNNVNNTLNNTNNILNNTTNNIQNINNRLGDTNNMIVNINNRQNQLNDNISRSSVNADGLLGTIKKIAATYLGIQAIKGIFNASDSYMLTQSRLGLMNDGLQTTAQLNDKIFQSAERSRSSYIETAKSVAKLAILARDAFSSNDETVAFAEQMNKQFKIGGASIQEQTAGMYQLTQAMAAGKLQGDEFRSIRENAPLLAQAIATYTGKSMGELNKMSSEGEITANIIKKSLFAAADEANARFEKLPKTIGDVGTKIKNNAMKIFAPILTRINEIVNYNFDSIVGNILGVMRMISGIATDIINIGVSIGTFLQNNWGTIAPIVMGVVGAYVAFNLISSATSMILGAQALAHGVAGAAAMLQAGETMAATTAQWGLNAALYACPITWVVIAIIAFIAILYLAVAAINRVKGTSYSATGLIAGAFMAVGAVVYNVVAFIWNTFAAFYEFFLNVGIDKTYAVRKLFANLALNVINSAISMTRGIDQFATSMANAIIDAINISLKAWDAFVSVLSAVGIAEKLGLKSGGRFQQRVSITSDMENIKSNLEASVANAPDGYKTVQRMESKDPINEFKKYYAWGSNTSNMFDNFKLPGSDGKDPTNYDDLLKNADDTAGNTKGIKDKMDITEEDLKYLRDIAEQEVINRFTTAEIKVDMTNNNTINSDMDIDGVIHSFGEGLHEHLQTVAEGATYDNV</sequence>
<feature type="domain" description="Tape measure protein N-terminal" evidence="3">
    <location>
        <begin position="140"/>
        <end position="325"/>
    </location>
</feature>
<dbReference type="AlphaFoldDB" id="A0A1S8TX06"/>
<dbReference type="Pfam" id="PF20155">
    <property type="entry name" value="TMP_3"/>
    <property type="match status" value="1"/>
</dbReference>
<keyword evidence="5" id="KW-1185">Reference proteome</keyword>
<proteinExistence type="predicted"/>
<reference evidence="4 5" key="1">
    <citation type="submission" date="2016-05" db="EMBL/GenBank/DDBJ databases">
        <title>Microbial solvent formation.</title>
        <authorList>
            <person name="Poehlein A."/>
            <person name="Montoya Solano J.D."/>
            <person name="Flitsch S."/>
            <person name="Krabben P."/>
            <person name="Duerre P."/>
            <person name="Daniel R."/>
        </authorList>
    </citation>
    <scope>NUCLEOTIDE SEQUENCE [LARGE SCALE GENOMIC DNA]</scope>
    <source>
        <strain evidence="4 5">DSM 2619</strain>
    </source>
</reference>
<keyword evidence="2" id="KW-0812">Transmembrane</keyword>
<dbReference type="NCBIfam" id="TIGR02675">
    <property type="entry name" value="tape_meas_nterm"/>
    <property type="match status" value="1"/>
</dbReference>
<dbReference type="EMBL" id="LZZM01000019">
    <property type="protein sequence ID" value="OOM82333.1"/>
    <property type="molecule type" value="Genomic_DNA"/>
</dbReference>
<accession>A0A1S8TX06</accession>
<evidence type="ECO:0000313" key="5">
    <source>
        <dbReference type="Proteomes" id="UP000190890"/>
    </source>
</evidence>
<protein>
    <recommendedName>
        <fullName evidence="3">Tape measure protein N-terminal domain-containing protein</fullName>
    </recommendedName>
</protein>
<dbReference type="STRING" id="29367.CLPUN_03020"/>
<feature type="coiled-coil region" evidence="1">
    <location>
        <begin position="62"/>
        <end position="96"/>
    </location>
</feature>
<feature type="transmembrane region" description="Helical" evidence="2">
    <location>
        <begin position="443"/>
        <end position="465"/>
    </location>
</feature>
<comment type="caution">
    <text evidence="4">The sequence shown here is derived from an EMBL/GenBank/DDBJ whole genome shotgun (WGS) entry which is preliminary data.</text>
</comment>
<keyword evidence="2" id="KW-0472">Membrane</keyword>
<evidence type="ECO:0000256" key="1">
    <source>
        <dbReference type="SAM" id="Coils"/>
    </source>
</evidence>
<dbReference type="InterPro" id="IPR013491">
    <property type="entry name" value="Tape_meas_N"/>
</dbReference>
<evidence type="ECO:0000256" key="2">
    <source>
        <dbReference type="SAM" id="Phobius"/>
    </source>
</evidence>
<dbReference type="Proteomes" id="UP000190890">
    <property type="component" value="Unassembled WGS sequence"/>
</dbReference>
<feature type="transmembrane region" description="Helical" evidence="2">
    <location>
        <begin position="403"/>
        <end position="423"/>
    </location>
</feature>
<gene>
    <name evidence="4" type="ORF">CLPUN_03020</name>
</gene>